<dbReference type="EMBL" id="BHVZ01000001">
    <property type="protein sequence ID" value="GCB28982.1"/>
    <property type="molecule type" value="Genomic_DNA"/>
</dbReference>
<dbReference type="Proteomes" id="UP000287361">
    <property type="component" value="Unassembled WGS sequence"/>
</dbReference>
<reference evidence="1 2" key="1">
    <citation type="submission" date="2018-10" db="EMBL/GenBank/DDBJ databases">
        <title>Draft Genome Sequence of Anaerotignum sp. KCTC 15736.</title>
        <authorList>
            <person name="Choi S.H."/>
            <person name="Kim J.S."/>
            <person name="Kang S.W."/>
            <person name="Lee J.S."/>
            <person name="Park S.H."/>
        </authorList>
    </citation>
    <scope>NUCLEOTIDE SEQUENCE [LARGE SCALE GENOMIC DNA]</scope>
    <source>
        <strain evidence="1 2">KCTC 15736</strain>
    </source>
</reference>
<keyword evidence="2" id="KW-1185">Reference proteome</keyword>
<organism evidence="1 2">
    <name type="scientific">Anaerotignum faecicola</name>
    <dbReference type="NCBI Taxonomy" id="2358141"/>
    <lineage>
        <taxon>Bacteria</taxon>
        <taxon>Bacillati</taxon>
        <taxon>Bacillota</taxon>
        <taxon>Clostridia</taxon>
        <taxon>Lachnospirales</taxon>
        <taxon>Anaerotignaceae</taxon>
        <taxon>Anaerotignum</taxon>
    </lineage>
</organism>
<dbReference type="Pfam" id="PF06935">
    <property type="entry name" value="DUF1284"/>
    <property type="match status" value="1"/>
</dbReference>
<dbReference type="AlphaFoldDB" id="A0A401LBX6"/>
<accession>A0A401LBX6</accession>
<dbReference type="OrthoDB" id="121064at2"/>
<name>A0A401LBX6_9FIRM</name>
<gene>
    <name evidence="1" type="ORF">KGMB03357_06430</name>
</gene>
<sequence>MKNVEIKLRAHHGMCLAFFEGKGYSAGFTAHMAQILEYLEQENPTVTVVAEADCICAACPHLANGICESADLVQSYDRQVLSLCGMEEHSPSDWESFSARVAERILSQGKRSEICGGCQWSSICKEKEALYRL</sequence>
<evidence type="ECO:0000313" key="1">
    <source>
        <dbReference type="EMBL" id="GCB28982.1"/>
    </source>
</evidence>
<dbReference type="InterPro" id="IPR009702">
    <property type="entry name" value="DUF1284"/>
</dbReference>
<proteinExistence type="predicted"/>
<protein>
    <submittedName>
        <fullName evidence="1">Uncharacterized protein</fullName>
    </submittedName>
</protein>
<comment type="caution">
    <text evidence="1">The sequence shown here is derived from an EMBL/GenBank/DDBJ whole genome shotgun (WGS) entry which is preliminary data.</text>
</comment>
<evidence type="ECO:0000313" key="2">
    <source>
        <dbReference type="Proteomes" id="UP000287361"/>
    </source>
</evidence>